<evidence type="ECO:0000313" key="6">
    <source>
        <dbReference type="Proteomes" id="UP001141327"/>
    </source>
</evidence>
<comment type="similarity">
    <text evidence="1">Belongs to the UPF0677 family.</text>
</comment>
<protein>
    <submittedName>
        <fullName evidence="5">SAM-dependent methyltransferase</fullName>
    </submittedName>
</protein>
<dbReference type="Gene3D" id="3.40.50.150">
    <property type="entry name" value="Vaccinia Virus protein VP39"/>
    <property type="match status" value="1"/>
</dbReference>
<sequence>MQAPAELNTLAKTGQYIAACRALESEKPDGVRHFNDPYARAFAGDFGFKFLDSLVGVDPSVTLDSLVIFVAARTKFLDDIVVEKAKSIKQIVIAACGGDSRARRLAIPPDCTVFELDQPQVIAFREHIFAHGPAAPAGPRPTIRPCGCDFSEPTWPRLLTEAGFDPALPSLWIIEGLVMYLTLPQTTRFFSTTARLCAPGSYIAGDVVDSNMNRANPLARPTIDRWTQYGSSPVPGVDWPENLLALCGFRVSVGEAGSRPGLGSDLIPSSLTDFFLKQYPRTAAPPLEARHYALFADHSDRFGSPDEAPSELRSVLWSQKTTENLDKIFIGEIPIESIDPLLFCNVLPRNLFFEGSRPVSPLESGLNHPALQSQYKKLQALEASVHERRVRDQQLTPAALWARRDQECEPGVIPAHRLAQVFGGPSGGSRGKAQPGKVRQSPTKQQPQGSLRASPRQWIVDTSSSSSSSDDEGDGVCHAGGENAATTRGHQSTSLATTSRPSRSADDGPSSATPLPTRPALLSRGARSRIAVRTQARPATPPSEPHKSTLESSAFLQRLLRRYRKPLRPEGHGGRDGEGSGSGSGSGSDSSEYEVVDERDSTVLGTPSLAPPSPAARVPVIISPDRPLSSPAARPLTDALTMPPPAAAATLALARSFTTASLLSPSAAPHAHHPLPRPAIGITRLGRWVGLVAHAPVTRTIAPLPSPAGPRRSPFLPPTALEAPPPALSPGPRSPFGTAAGGHPSHRPGLAWDSLDTHRPPPLTLPLSPLTPEGAVSVWASVPISPAESSLTSTPYRRPPHIRFADPPSQLRDDGALRLSALQTGPGRGGAAGVNLSPYSPSGVHAPPMTPTGVHSAIRRRRHVGHAAALAQLRDTRRVDHLQRSLMRLATAPPAAVALTRAGLGGDD</sequence>
<dbReference type="InterPro" id="IPR029063">
    <property type="entry name" value="SAM-dependent_MTases_sf"/>
</dbReference>
<dbReference type="EMBL" id="JAPMOS010000051">
    <property type="protein sequence ID" value="KAJ4457252.1"/>
    <property type="molecule type" value="Genomic_DNA"/>
</dbReference>
<dbReference type="PANTHER" id="PTHR43619:SF2">
    <property type="entry name" value="S-ADENOSYL-L-METHIONINE-DEPENDENT METHYLTRANSFERASES SUPERFAMILY PROTEIN"/>
    <property type="match status" value="1"/>
</dbReference>
<keyword evidence="3" id="KW-0808">Transferase</keyword>
<dbReference type="NCBIfam" id="TIGR00027">
    <property type="entry name" value="mthyl_TIGR00027"/>
    <property type="match status" value="1"/>
</dbReference>
<dbReference type="PANTHER" id="PTHR43619">
    <property type="entry name" value="S-ADENOSYL-L-METHIONINE-DEPENDENT METHYLTRANSFERASE YKTD-RELATED"/>
    <property type="match status" value="1"/>
</dbReference>
<dbReference type="Proteomes" id="UP001141327">
    <property type="component" value="Unassembled WGS sequence"/>
</dbReference>
<keyword evidence="6" id="KW-1185">Reference proteome</keyword>
<feature type="region of interest" description="Disordered" evidence="4">
    <location>
        <begin position="703"/>
        <end position="757"/>
    </location>
</feature>
<dbReference type="SUPFAM" id="SSF53335">
    <property type="entry name" value="S-adenosyl-L-methionine-dependent methyltransferases"/>
    <property type="match status" value="1"/>
</dbReference>
<keyword evidence="2 5" id="KW-0489">Methyltransferase</keyword>
<evidence type="ECO:0000256" key="1">
    <source>
        <dbReference type="ARBA" id="ARBA00008138"/>
    </source>
</evidence>
<evidence type="ECO:0000313" key="5">
    <source>
        <dbReference type="EMBL" id="KAJ4457252.1"/>
    </source>
</evidence>
<proteinExistence type="inferred from homology"/>
<dbReference type="InterPro" id="IPR007213">
    <property type="entry name" value="Ppm1/Ppm2/Tcmp"/>
</dbReference>
<feature type="compositionally biased region" description="Basic and acidic residues" evidence="4">
    <location>
        <begin position="567"/>
        <end position="578"/>
    </location>
</feature>
<evidence type="ECO:0000256" key="2">
    <source>
        <dbReference type="ARBA" id="ARBA00022603"/>
    </source>
</evidence>
<name>A0ABQ8UFV0_9EUKA</name>
<accession>A0ABQ8UFV0</accession>
<reference evidence="5" key="1">
    <citation type="journal article" date="2022" name="bioRxiv">
        <title>Genomics of Preaxostyla Flagellates Illuminates Evolutionary Transitions and the Path Towards Mitochondrial Loss.</title>
        <authorList>
            <person name="Novak L.V.F."/>
            <person name="Treitli S.C."/>
            <person name="Pyrih J."/>
            <person name="Halakuc P."/>
            <person name="Pipaliya S.V."/>
            <person name="Vacek V."/>
            <person name="Brzon O."/>
            <person name="Soukal P."/>
            <person name="Eme L."/>
            <person name="Dacks J.B."/>
            <person name="Karnkowska A."/>
            <person name="Elias M."/>
            <person name="Hampl V."/>
        </authorList>
    </citation>
    <scope>NUCLEOTIDE SEQUENCE</scope>
    <source>
        <strain evidence="5">RCP-MX</strain>
    </source>
</reference>
<dbReference type="InterPro" id="IPR011610">
    <property type="entry name" value="SAM_mthyl_Trfase_ML2640-like"/>
</dbReference>
<dbReference type="Pfam" id="PF04072">
    <property type="entry name" value="LCM"/>
    <property type="match status" value="1"/>
</dbReference>
<organism evidence="5 6">
    <name type="scientific">Paratrimastix pyriformis</name>
    <dbReference type="NCBI Taxonomy" id="342808"/>
    <lineage>
        <taxon>Eukaryota</taxon>
        <taxon>Metamonada</taxon>
        <taxon>Preaxostyla</taxon>
        <taxon>Paratrimastigidae</taxon>
        <taxon>Paratrimastix</taxon>
    </lineage>
</organism>
<gene>
    <name evidence="5" type="ORF">PAPYR_7326</name>
</gene>
<feature type="compositionally biased region" description="Pro residues" evidence="4">
    <location>
        <begin position="723"/>
        <end position="733"/>
    </location>
</feature>
<feature type="compositionally biased region" description="Polar residues" evidence="4">
    <location>
        <begin position="440"/>
        <end position="451"/>
    </location>
</feature>
<dbReference type="GO" id="GO:0008168">
    <property type="term" value="F:methyltransferase activity"/>
    <property type="evidence" value="ECO:0007669"/>
    <property type="project" value="UniProtKB-KW"/>
</dbReference>
<dbReference type="GO" id="GO:0032259">
    <property type="term" value="P:methylation"/>
    <property type="evidence" value="ECO:0007669"/>
    <property type="project" value="UniProtKB-KW"/>
</dbReference>
<evidence type="ECO:0000256" key="4">
    <source>
        <dbReference type="SAM" id="MobiDB-lite"/>
    </source>
</evidence>
<feature type="compositionally biased region" description="Polar residues" evidence="4">
    <location>
        <begin position="484"/>
        <end position="502"/>
    </location>
</feature>
<feature type="region of interest" description="Disordered" evidence="4">
    <location>
        <begin position="419"/>
        <end position="527"/>
    </location>
</feature>
<evidence type="ECO:0000256" key="3">
    <source>
        <dbReference type="ARBA" id="ARBA00022679"/>
    </source>
</evidence>
<feature type="region of interest" description="Disordered" evidence="4">
    <location>
        <begin position="566"/>
        <end position="632"/>
    </location>
</feature>
<comment type="caution">
    <text evidence="5">The sequence shown here is derived from an EMBL/GenBank/DDBJ whole genome shotgun (WGS) entry which is preliminary data.</text>
</comment>